<dbReference type="Gene3D" id="3.40.50.2300">
    <property type="match status" value="1"/>
</dbReference>
<organism evidence="7 8">
    <name type="scientific">Paenibacillus lactis</name>
    <dbReference type="NCBI Taxonomy" id="228574"/>
    <lineage>
        <taxon>Bacteria</taxon>
        <taxon>Bacillati</taxon>
        <taxon>Bacillota</taxon>
        <taxon>Bacilli</taxon>
        <taxon>Bacillales</taxon>
        <taxon>Paenibacillaceae</taxon>
        <taxon>Paenibacillus</taxon>
    </lineage>
</organism>
<evidence type="ECO:0000259" key="6">
    <source>
        <dbReference type="PROSITE" id="PS50110"/>
    </source>
</evidence>
<sequence length="534" mass="62004">MYTALIVDDEIYAVMGIKSGIHWQELQVSEVYEAYNMRDALQVFERTRIDIMICDIEMPKGTGIELLERVNDISPDTETIFLTAHSAYDFMKRAIQLDGFDYLLKPIEFDVLQTTIAKALHAIKEERELRHMREHYKPYYELWRKKKSLITDKFWNDVFSGRIVCTPANAADVLEEHDLSGLQDAVILPVLVSVESWQREFSTRDEEMMEYAIRKGASEMLLSAGNGEVIQTKQGVNVVLLVGEGGTKEDTAHELKLRCEKFIQDCYNYFGCKISCYIGNRSSLYEIADTYRQLLEMEYNNLNKSNQVYMLASLGSHSMKTMIPRISTWTLLMEHGQLEEIRREIRGRIAELSDKPNLSLMELEGFRREFMQMVHYILHKNGRSAFELFKDEEGMLLYTQPRNLEQLEASALQTVQIIHDQLHLKPSVIERVQSYIQEHLSEPITREQLAGFVHLNPAYLSRLFKREVGESISDYMLHVRMSQAKDLIATSSIPISDVAKTFGYHNFSHFSKMFRKVYHVSPQEFRLQSNPNVL</sequence>
<dbReference type="InterPro" id="IPR001789">
    <property type="entry name" value="Sig_transdc_resp-reg_receiver"/>
</dbReference>
<name>A0ABS4FCI2_9BACL</name>
<evidence type="ECO:0000313" key="7">
    <source>
        <dbReference type="EMBL" id="MBP1893960.1"/>
    </source>
</evidence>
<evidence type="ECO:0000256" key="4">
    <source>
        <dbReference type="PROSITE-ProRule" id="PRU00169"/>
    </source>
</evidence>
<evidence type="ECO:0000313" key="8">
    <source>
        <dbReference type="Proteomes" id="UP000706926"/>
    </source>
</evidence>
<keyword evidence="8" id="KW-1185">Reference proteome</keyword>
<dbReference type="Gene3D" id="1.10.10.60">
    <property type="entry name" value="Homeodomain-like"/>
    <property type="match status" value="2"/>
</dbReference>
<dbReference type="InterPro" id="IPR018060">
    <property type="entry name" value="HTH_AraC"/>
</dbReference>
<dbReference type="PRINTS" id="PR00032">
    <property type="entry name" value="HTHARAC"/>
</dbReference>
<dbReference type="SUPFAM" id="SSF52172">
    <property type="entry name" value="CheY-like"/>
    <property type="match status" value="1"/>
</dbReference>
<dbReference type="Pfam" id="PF00072">
    <property type="entry name" value="Response_reg"/>
    <property type="match status" value="1"/>
</dbReference>
<accession>A0ABS4FCI2</accession>
<dbReference type="PROSITE" id="PS01124">
    <property type="entry name" value="HTH_ARAC_FAMILY_2"/>
    <property type="match status" value="1"/>
</dbReference>
<protein>
    <submittedName>
        <fullName evidence="7">Two-component system response regulator YesN</fullName>
    </submittedName>
</protein>
<dbReference type="EMBL" id="JAGGKI010000007">
    <property type="protein sequence ID" value="MBP1893960.1"/>
    <property type="molecule type" value="Genomic_DNA"/>
</dbReference>
<dbReference type="PROSITE" id="PS50110">
    <property type="entry name" value="RESPONSE_REGULATORY"/>
    <property type="match status" value="1"/>
</dbReference>
<dbReference type="RefSeq" id="WP_210094919.1">
    <property type="nucleotide sequence ID" value="NZ_BOSA01000003.1"/>
</dbReference>
<proteinExistence type="predicted"/>
<dbReference type="PANTHER" id="PTHR43280">
    <property type="entry name" value="ARAC-FAMILY TRANSCRIPTIONAL REGULATOR"/>
    <property type="match status" value="1"/>
</dbReference>
<evidence type="ECO:0000256" key="2">
    <source>
        <dbReference type="ARBA" id="ARBA00023125"/>
    </source>
</evidence>
<evidence type="ECO:0000259" key="5">
    <source>
        <dbReference type="PROSITE" id="PS01124"/>
    </source>
</evidence>
<dbReference type="PANTHER" id="PTHR43280:SF2">
    <property type="entry name" value="HTH-TYPE TRANSCRIPTIONAL REGULATOR EXSA"/>
    <property type="match status" value="1"/>
</dbReference>
<dbReference type="InterPro" id="IPR009057">
    <property type="entry name" value="Homeodomain-like_sf"/>
</dbReference>
<dbReference type="Pfam" id="PF12833">
    <property type="entry name" value="HTH_18"/>
    <property type="match status" value="1"/>
</dbReference>
<gene>
    <name evidence="7" type="ORF">J2Z18_003063</name>
</gene>
<dbReference type="InterPro" id="IPR011006">
    <property type="entry name" value="CheY-like_superfamily"/>
</dbReference>
<dbReference type="SUPFAM" id="SSF46689">
    <property type="entry name" value="Homeodomain-like"/>
    <property type="match status" value="2"/>
</dbReference>
<dbReference type="CDD" id="cd17536">
    <property type="entry name" value="REC_YesN-like"/>
    <property type="match status" value="1"/>
</dbReference>
<keyword evidence="3" id="KW-0804">Transcription</keyword>
<evidence type="ECO:0000256" key="1">
    <source>
        <dbReference type="ARBA" id="ARBA00023015"/>
    </source>
</evidence>
<comment type="caution">
    <text evidence="7">The sequence shown here is derived from an EMBL/GenBank/DDBJ whole genome shotgun (WGS) entry which is preliminary data.</text>
</comment>
<dbReference type="SMART" id="SM00342">
    <property type="entry name" value="HTH_ARAC"/>
    <property type="match status" value="1"/>
</dbReference>
<dbReference type="InterPro" id="IPR020449">
    <property type="entry name" value="Tscrpt_reg_AraC-type_HTH"/>
</dbReference>
<keyword evidence="2" id="KW-0238">DNA-binding</keyword>
<dbReference type="GeneID" id="95405022"/>
<feature type="domain" description="Response regulatory" evidence="6">
    <location>
        <begin position="3"/>
        <end position="120"/>
    </location>
</feature>
<dbReference type="SMART" id="SM00448">
    <property type="entry name" value="REC"/>
    <property type="match status" value="1"/>
</dbReference>
<feature type="domain" description="HTH araC/xylS-type" evidence="5">
    <location>
        <begin position="430"/>
        <end position="528"/>
    </location>
</feature>
<keyword evidence="4" id="KW-0597">Phosphoprotein</keyword>
<keyword evidence="1" id="KW-0805">Transcription regulation</keyword>
<evidence type="ECO:0000256" key="3">
    <source>
        <dbReference type="ARBA" id="ARBA00023163"/>
    </source>
</evidence>
<reference evidence="7 8" key="1">
    <citation type="submission" date="2021-03" db="EMBL/GenBank/DDBJ databases">
        <title>Genomic Encyclopedia of Type Strains, Phase IV (KMG-IV): sequencing the most valuable type-strain genomes for metagenomic binning, comparative biology and taxonomic classification.</title>
        <authorList>
            <person name="Goeker M."/>
        </authorList>
    </citation>
    <scope>NUCLEOTIDE SEQUENCE [LARGE SCALE GENOMIC DNA]</scope>
    <source>
        <strain evidence="7 8">DSM 15596</strain>
    </source>
</reference>
<dbReference type="Proteomes" id="UP000706926">
    <property type="component" value="Unassembled WGS sequence"/>
</dbReference>
<feature type="modified residue" description="4-aspartylphosphate" evidence="4">
    <location>
        <position position="55"/>
    </location>
</feature>